<evidence type="ECO:0000313" key="3">
    <source>
        <dbReference type="Proteomes" id="UP001217089"/>
    </source>
</evidence>
<evidence type="ECO:0000259" key="1">
    <source>
        <dbReference type="Pfam" id="PF14545"/>
    </source>
</evidence>
<proteinExistence type="predicted"/>
<keyword evidence="3" id="KW-1185">Reference proteome</keyword>
<dbReference type="EMBL" id="JARBDR010000214">
    <property type="protein sequence ID" value="KAJ8317975.1"/>
    <property type="molecule type" value="Genomic_DNA"/>
</dbReference>
<organism evidence="2 3">
    <name type="scientific">Tegillarca granosa</name>
    <name type="common">Malaysian cockle</name>
    <name type="synonym">Anadara granosa</name>
    <dbReference type="NCBI Taxonomy" id="220873"/>
    <lineage>
        <taxon>Eukaryota</taxon>
        <taxon>Metazoa</taxon>
        <taxon>Spiralia</taxon>
        <taxon>Lophotrochozoa</taxon>
        <taxon>Mollusca</taxon>
        <taxon>Bivalvia</taxon>
        <taxon>Autobranchia</taxon>
        <taxon>Pteriomorphia</taxon>
        <taxon>Arcoida</taxon>
        <taxon>Arcoidea</taxon>
        <taxon>Arcidae</taxon>
        <taxon>Tegillarca</taxon>
    </lineage>
</organism>
<reference evidence="2 3" key="1">
    <citation type="submission" date="2022-12" db="EMBL/GenBank/DDBJ databases">
        <title>Chromosome-level genome of Tegillarca granosa.</title>
        <authorList>
            <person name="Kim J."/>
        </authorList>
    </citation>
    <scope>NUCLEOTIDE SEQUENCE [LARGE SCALE GENOMIC DNA]</scope>
    <source>
        <strain evidence="2">Teg-2019</strain>
        <tissue evidence="2">Adductor muscle</tissue>
    </source>
</reference>
<dbReference type="Proteomes" id="UP001217089">
    <property type="component" value="Unassembled WGS sequence"/>
</dbReference>
<name>A0ABQ9FL13_TEGGR</name>
<feature type="domain" description="DBB" evidence="1">
    <location>
        <begin position="263"/>
        <end position="374"/>
    </location>
</feature>
<accession>A0ABQ9FL13</accession>
<dbReference type="InterPro" id="IPR017893">
    <property type="entry name" value="DBB_domain"/>
</dbReference>
<protein>
    <recommendedName>
        <fullName evidence="1">DBB domain-containing protein</fullName>
    </recommendedName>
</protein>
<sequence length="393" mass="44557">MQVFSMADSGQQECIYLYYIPSDGGSWANFLHEKLNEDDYMLSSSLVDISTLENDHLIHDVNIILVSPDFLNLKSLQPLTVLHQIRSLVVLLGVDKPEYEMFVKDNELNLSKWDVFETEATEKSVRQLLLRIISLYETSHPDEVHKHSAHIYYGSGEEEDYSTLSETRSKAEYAITPLVRESQASFSSSVTSSSVTESEYDVPLSRVDSYYDSPQFCSVDDYDVPPVTRPKSAMSFNSSDACYKSEKANNEVYRVLHNFTDEAQEVYILLNREACDEVMLVSDDGHIEELKLLNKNMFQVELKVPGQKYKIKEGNNVLGEIDTESFKKAHAQSKVEMIKELLLDETDPIALLCTSLGIPRKTSNSLDSFLEAKCKCPNIAKSLLEKVYKCRAG</sequence>
<dbReference type="Pfam" id="PF14545">
    <property type="entry name" value="DBB"/>
    <property type="match status" value="1"/>
</dbReference>
<comment type="caution">
    <text evidence="2">The sequence shown here is derived from an EMBL/GenBank/DDBJ whole genome shotgun (WGS) entry which is preliminary data.</text>
</comment>
<evidence type="ECO:0000313" key="2">
    <source>
        <dbReference type="EMBL" id="KAJ8317975.1"/>
    </source>
</evidence>
<gene>
    <name evidence="2" type="ORF">KUTeg_003066</name>
</gene>